<dbReference type="EMBL" id="SPRC01000083">
    <property type="protein sequence ID" value="TIB73882.1"/>
    <property type="molecule type" value="Genomic_DNA"/>
</dbReference>
<dbReference type="InterPro" id="IPR001680">
    <property type="entry name" value="WD40_rpt"/>
</dbReference>
<dbReference type="InterPro" id="IPR015943">
    <property type="entry name" value="WD40/YVTN_repeat-like_dom_sf"/>
</dbReference>
<proteinExistence type="predicted"/>
<dbReference type="Pfam" id="PF00400">
    <property type="entry name" value="WD40"/>
    <property type="match status" value="4"/>
</dbReference>
<dbReference type="Proteomes" id="UP000310685">
    <property type="component" value="Unassembled WGS sequence"/>
</dbReference>
<dbReference type="AlphaFoldDB" id="A0A4T0T7B5"/>
<feature type="repeat" description="WD" evidence="3">
    <location>
        <begin position="70"/>
        <end position="112"/>
    </location>
</feature>
<comment type="caution">
    <text evidence="5">The sequence shown here is derived from an EMBL/GenBank/DDBJ whole genome shotgun (WGS) entry which is preliminary data.</text>
</comment>
<feature type="repeat" description="WD" evidence="3">
    <location>
        <begin position="114"/>
        <end position="146"/>
    </location>
</feature>
<organism evidence="5 8">
    <name type="scientific">Wallemia mellicola</name>
    <dbReference type="NCBI Taxonomy" id="1708541"/>
    <lineage>
        <taxon>Eukaryota</taxon>
        <taxon>Fungi</taxon>
        <taxon>Dikarya</taxon>
        <taxon>Basidiomycota</taxon>
        <taxon>Wallemiomycotina</taxon>
        <taxon>Wallemiomycetes</taxon>
        <taxon>Wallemiales</taxon>
        <taxon>Wallemiaceae</taxon>
        <taxon>Wallemia</taxon>
    </lineage>
</organism>
<evidence type="ECO:0000313" key="8">
    <source>
        <dbReference type="Proteomes" id="UP000310685"/>
    </source>
</evidence>
<keyword evidence="1 3" id="KW-0853">WD repeat</keyword>
<dbReference type="PANTHER" id="PTHR19857:SF8">
    <property type="entry name" value="ANGIO-ASSOCIATED MIGRATORY CELL PROTEIN"/>
    <property type="match status" value="1"/>
</dbReference>
<name>A0A4T0T7B5_9BASI</name>
<dbReference type="SMART" id="SM00320">
    <property type="entry name" value="WD40"/>
    <property type="match status" value="7"/>
</dbReference>
<dbReference type="EMBL" id="SPRV01000058">
    <property type="protein sequence ID" value="TIC59771.1"/>
    <property type="molecule type" value="Genomic_DNA"/>
</dbReference>
<feature type="region of interest" description="Disordered" evidence="4">
    <location>
        <begin position="1"/>
        <end position="48"/>
    </location>
</feature>
<accession>A0A4T0T7B5</accession>
<dbReference type="PANTHER" id="PTHR19857">
    <property type="entry name" value="MITOCHONDRIAL DIVISION PROTEIN 1-RELATED"/>
    <property type="match status" value="1"/>
</dbReference>
<dbReference type="Gene3D" id="2.130.10.10">
    <property type="entry name" value="YVTN repeat-like/Quinoprotein amine dehydrogenase"/>
    <property type="match status" value="1"/>
</dbReference>
<sequence>MSDPQQENIEEQDGQDLYLNKDEMLEEDLEDTGEPMEDDDDEGELEPELDEEQQANIDMINAKDDSIQGFFGHKEPVYAIAIHPNNPEIIVSAGGDDKAHVWNITDGEHAIASLEGHTDSVTSVAFSKDGQFVATGGMDGFVKIWDTSDWSLKVDLQLGDECTLMRSSVPKGDNMNVFSGHTEMVTCGRFTPDGKAIVSSSSDGSLIMWSPTEGTAITKITANDARFNLDGGITAMAVNPAGTIAVAGGAAGGVRAVNLSNGQVVGSFECHKEGESIEAVAFLPEGAAGQGPAGVVVTAGTDGVLNVIDLTTMRVRNTMNIEEPITVLEFQHQSPFFAVGCVDHKVRMFDARTGSQVKEFEGHSEPVLSVAVSKDGSRIITGSDDGTALVFDGSSTK</sequence>
<dbReference type="InterPro" id="IPR036322">
    <property type="entry name" value="WD40_repeat_dom_sf"/>
</dbReference>
<reference evidence="7 8" key="1">
    <citation type="submission" date="2019-03" db="EMBL/GenBank/DDBJ databases">
        <title>Sequencing 25 genomes of Wallemia mellicola.</title>
        <authorList>
            <person name="Gostincar C."/>
        </authorList>
    </citation>
    <scope>NUCLEOTIDE SEQUENCE [LARGE SCALE GENOMIC DNA]</scope>
    <source>
        <strain evidence="6 7">EXF-1277</strain>
        <strain evidence="5 8">EXF-6152</strain>
    </source>
</reference>
<evidence type="ECO:0000313" key="7">
    <source>
        <dbReference type="Proteomes" id="UP000305362"/>
    </source>
</evidence>
<dbReference type="CDD" id="cd00200">
    <property type="entry name" value="WD40"/>
    <property type="match status" value="1"/>
</dbReference>
<evidence type="ECO:0000313" key="6">
    <source>
        <dbReference type="EMBL" id="TIC59771.1"/>
    </source>
</evidence>
<feature type="repeat" description="WD" evidence="3">
    <location>
        <begin position="178"/>
        <end position="219"/>
    </location>
</feature>
<dbReference type="PROSITE" id="PS50294">
    <property type="entry name" value="WD_REPEATS_REGION"/>
    <property type="match status" value="4"/>
</dbReference>
<dbReference type="InterPro" id="IPR051179">
    <property type="entry name" value="WD_repeat_multifunction"/>
</dbReference>
<evidence type="ECO:0000256" key="3">
    <source>
        <dbReference type="PROSITE-ProRule" id="PRU00221"/>
    </source>
</evidence>
<evidence type="ECO:0000256" key="1">
    <source>
        <dbReference type="ARBA" id="ARBA00022574"/>
    </source>
</evidence>
<dbReference type="OrthoDB" id="10261640at2759"/>
<evidence type="ECO:0000313" key="5">
    <source>
        <dbReference type="EMBL" id="TIB73882.1"/>
    </source>
</evidence>
<evidence type="ECO:0000256" key="2">
    <source>
        <dbReference type="ARBA" id="ARBA00022737"/>
    </source>
</evidence>
<gene>
    <name evidence="6" type="ORF">E3Q03_03751</name>
    <name evidence="5" type="ORF">E3Q22_04289</name>
</gene>
<dbReference type="SUPFAM" id="SSF50978">
    <property type="entry name" value="WD40 repeat-like"/>
    <property type="match status" value="1"/>
</dbReference>
<feature type="repeat" description="WD" evidence="3">
    <location>
        <begin position="360"/>
        <end position="397"/>
    </location>
</feature>
<evidence type="ECO:0000256" key="4">
    <source>
        <dbReference type="SAM" id="MobiDB-lite"/>
    </source>
</evidence>
<feature type="compositionally biased region" description="Acidic residues" evidence="4">
    <location>
        <begin position="24"/>
        <end position="48"/>
    </location>
</feature>
<protein>
    <submittedName>
        <fullName evidence="5">WD40 repeat-like protein</fullName>
    </submittedName>
</protein>
<keyword evidence="2" id="KW-0677">Repeat</keyword>
<dbReference type="PROSITE" id="PS50082">
    <property type="entry name" value="WD_REPEATS_2"/>
    <property type="match status" value="4"/>
</dbReference>
<dbReference type="Proteomes" id="UP000305362">
    <property type="component" value="Unassembled WGS sequence"/>
</dbReference>